<evidence type="ECO:0000256" key="2">
    <source>
        <dbReference type="ARBA" id="ARBA00022723"/>
    </source>
</evidence>
<accession>A0A517DXV9</accession>
<dbReference type="InterPro" id="IPR006680">
    <property type="entry name" value="Amidohydro-rel"/>
</dbReference>
<dbReference type="Gene3D" id="2.30.40.10">
    <property type="entry name" value="Urease, subunit C, domain 1"/>
    <property type="match status" value="1"/>
</dbReference>
<sequence>MGNNSKIIKGNFIFTPGFGELKIAAASFIVIEGKRVKGLYRQLPAGYEGSLVTDYQDKLIIPGLVDLHAHAPQFANRGMGLDLELIPWLEQYTFPEEAKYNDVVYAAGVYKKFVRELWQWGTTRAVLFGTIHKAATTRLMALLAQAGLGGYVGKVNMDRNSPAALSETTAQSLADTEAFIQDTIDRYELVKPIVTPRFVPSCTPALMSGIAGLAQKYNLPVQSHLAENTREIAWVRELHPECPHYAGVYHKFGLFGQQPTIMAHCIHNDAAELALMAKNKVYMAHCPYSNTNLASGLAPVRRCIDSGIPVGLGSDIAGGHEVSIAKVMAMAVQVSKLKWLISGRQEPFFTIPEVLYLATKGGGSFFGQVGSFEEGYEFDALVIDDSSLAVAAGNPFTLADRLSRFIYIGNDKNIIARYVAGRKIEEPQF</sequence>
<organism evidence="6 7">
    <name type="scientific">Sporomusa termitida</name>
    <dbReference type="NCBI Taxonomy" id="2377"/>
    <lineage>
        <taxon>Bacteria</taxon>
        <taxon>Bacillati</taxon>
        <taxon>Bacillota</taxon>
        <taxon>Negativicutes</taxon>
        <taxon>Selenomonadales</taxon>
        <taxon>Sporomusaceae</taxon>
        <taxon>Sporomusa</taxon>
    </lineage>
</organism>
<evidence type="ECO:0000313" key="7">
    <source>
        <dbReference type="Proteomes" id="UP000320776"/>
    </source>
</evidence>
<keyword evidence="3 6" id="KW-0378">Hydrolase</keyword>
<evidence type="ECO:0000259" key="5">
    <source>
        <dbReference type="Pfam" id="PF01979"/>
    </source>
</evidence>
<evidence type="ECO:0000256" key="1">
    <source>
        <dbReference type="ARBA" id="ARBA00001947"/>
    </source>
</evidence>
<dbReference type="OrthoDB" id="9807210at2"/>
<dbReference type="Proteomes" id="UP000320776">
    <property type="component" value="Chromosome"/>
</dbReference>
<dbReference type="EMBL" id="CP036259">
    <property type="protein sequence ID" value="QDR82187.1"/>
    <property type="molecule type" value="Genomic_DNA"/>
</dbReference>
<feature type="domain" description="Amidohydrolase-related" evidence="5">
    <location>
        <begin position="60"/>
        <end position="422"/>
    </location>
</feature>
<dbReference type="GO" id="GO:0008270">
    <property type="term" value="F:zinc ion binding"/>
    <property type="evidence" value="ECO:0007669"/>
    <property type="project" value="TreeGrafter"/>
</dbReference>
<dbReference type="RefSeq" id="WP_144352964.1">
    <property type="nucleotide sequence ID" value="NZ_CP036259.1"/>
</dbReference>
<dbReference type="KEGG" id="sted:SPTER_36090"/>
<gene>
    <name evidence="6" type="primary">guaD</name>
    <name evidence="6" type="ORF">SPTER_36090</name>
</gene>
<dbReference type="PANTHER" id="PTHR11271">
    <property type="entry name" value="GUANINE DEAMINASE"/>
    <property type="match status" value="1"/>
</dbReference>
<dbReference type="GO" id="GO:0008892">
    <property type="term" value="F:guanine deaminase activity"/>
    <property type="evidence" value="ECO:0007669"/>
    <property type="project" value="UniProtKB-EC"/>
</dbReference>
<dbReference type="Pfam" id="PF01979">
    <property type="entry name" value="Amidohydro_1"/>
    <property type="match status" value="1"/>
</dbReference>
<dbReference type="SUPFAM" id="SSF51338">
    <property type="entry name" value="Composite domain of metallo-dependent hydrolases"/>
    <property type="match status" value="1"/>
</dbReference>
<dbReference type="InterPro" id="IPR032466">
    <property type="entry name" value="Metal_Hydrolase"/>
</dbReference>
<keyword evidence="4" id="KW-0862">Zinc</keyword>
<dbReference type="EC" id="3.5.4.3" evidence="6"/>
<reference evidence="6 7" key="1">
    <citation type="submission" date="2019-02" db="EMBL/GenBank/DDBJ databases">
        <title>Closed genome of Sporomusa termitida DSM 4440.</title>
        <authorList>
            <person name="Poehlein A."/>
            <person name="Daniel R."/>
        </authorList>
    </citation>
    <scope>NUCLEOTIDE SEQUENCE [LARGE SCALE GENOMIC DNA]</scope>
    <source>
        <strain evidence="6 7">DSM 4440</strain>
    </source>
</reference>
<dbReference type="InterPro" id="IPR011059">
    <property type="entry name" value="Metal-dep_hydrolase_composite"/>
</dbReference>
<evidence type="ECO:0000313" key="6">
    <source>
        <dbReference type="EMBL" id="QDR82187.1"/>
    </source>
</evidence>
<keyword evidence="2" id="KW-0479">Metal-binding</keyword>
<comment type="cofactor">
    <cofactor evidence="1">
        <name>Zn(2+)</name>
        <dbReference type="ChEBI" id="CHEBI:29105"/>
    </cofactor>
</comment>
<evidence type="ECO:0000256" key="4">
    <source>
        <dbReference type="ARBA" id="ARBA00022833"/>
    </source>
</evidence>
<dbReference type="GO" id="GO:0005829">
    <property type="term" value="C:cytosol"/>
    <property type="evidence" value="ECO:0007669"/>
    <property type="project" value="TreeGrafter"/>
</dbReference>
<proteinExistence type="predicted"/>
<dbReference type="GO" id="GO:0046098">
    <property type="term" value="P:guanine metabolic process"/>
    <property type="evidence" value="ECO:0007669"/>
    <property type="project" value="TreeGrafter"/>
</dbReference>
<protein>
    <submittedName>
        <fullName evidence="6">Guanine deaminase</fullName>
        <ecNumber evidence="6">3.5.4.3</ecNumber>
    </submittedName>
</protein>
<dbReference type="Gene3D" id="3.20.20.140">
    <property type="entry name" value="Metal-dependent hydrolases"/>
    <property type="match status" value="1"/>
</dbReference>
<dbReference type="AlphaFoldDB" id="A0A517DXV9"/>
<dbReference type="InterPro" id="IPR051607">
    <property type="entry name" value="Metallo-dep_hydrolases"/>
</dbReference>
<name>A0A517DXV9_9FIRM</name>
<evidence type="ECO:0000256" key="3">
    <source>
        <dbReference type="ARBA" id="ARBA00022801"/>
    </source>
</evidence>
<dbReference type="SUPFAM" id="SSF51556">
    <property type="entry name" value="Metallo-dependent hydrolases"/>
    <property type="match status" value="1"/>
</dbReference>
<dbReference type="PANTHER" id="PTHR11271:SF6">
    <property type="entry name" value="GUANINE DEAMINASE"/>
    <property type="match status" value="1"/>
</dbReference>
<keyword evidence="7" id="KW-1185">Reference proteome</keyword>